<protein>
    <recommendedName>
        <fullName evidence="6">DOC domain-containing protein</fullName>
    </recommendedName>
</protein>
<dbReference type="InterPro" id="IPR004939">
    <property type="entry name" value="APC_su10/DOC_dom"/>
</dbReference>
<dbReference type="GO" id="GO:0031145">
    <property type="term" value="P:anaphase-promoting complex-dependent catabolic process"/>
    <property type="evidence" value="ECO:0007669"/>
    <property type="project" value="InterPro"/>
</dbReference>
<evidence type="ECO:0000256" key="3">
    <source>
        <dbReference type="ARBA" id="ARBA00022776"/>
    </source>
</evidence>
<evidence type="ECO:0000256" key="5">
    <source>
        <dbReference type="ARBA" id="ARBA00023306"/>
    </source>
</evidence>
<dbReference type="SUPFAM" id="SSF49785">
    <property type="entry name" value="Galactose-binding domain-like"/>
    <property type="match status" value="1"/>
</dbReference>
<dbReference type="Gene3D" id="2.60.120.260">
    <property type="entry name" value="Galactose-binding domain-like"/>
    <property type="match status" value="1"/>
</dbReference>
<dbReference type="OrthoDB" id="24948at2759"/>
<feature type="domain" description="DOC" evidence="6">
    <location>
        <begin position="46"/>
        <end position="231"/>
    </location>
</feature>
<evidence type="ECO:0000256" key="2">
    <source>
        <dbReference type="ARBA" id="ARBA00022618"/>
    </source>
</evidence>
<dbReference type="GO" id="GO:0070979">
    <property type="term" value="P:protein K11-linked ubiquitination"/>
    <property type="evidence" value="ECO:0007669"/>
    <property type="project" value="TreeGrafter"/>
</dbReference>
<keyword evidence="4" id="KW-0833">Ubl conjugation pathway</keyword>
<dbReference type="Pfam" id="PF03256">
    <property type="entry name" value="ANAPC10"/>
    <property type="match status" value="1"/>
</dbReference>
<gene>
    <name evidence="7" type="ORF">PMKS-000552</name>
</gene>
<proteinExistence type="inferred from homology"/>
<comment type="caution">
    <text evidence="7">The sequence shown here is derived from an EMBL/GenBank/DDBJ whole genome shotgun (WGS) entry which is preliminary data.</text>
</comment>
<accession>A0A1Q2YC64</accession>
<dbReference type="GO" id="GO:0051301">
    <property type="term" value="P:cell division"/>
    <property type="evidence" value="ECO:0007669"/>
    <property type="project" value="UniProtKB-KW"/>
</dbReference>
<evidence type="ECO:0000259" key="6">
    <source>
        <dbReference type="PROSITE" id="PS51284"/>
    </source>
</evidence>
<keyword evidence="5" id="KW-0131">Cell cycle</keyword>
<dbReference type="GO" id="GO:0005680">
    <property type="term" value="C:anaphase-promoting complex"/>
    <property type="evidence" value="ECO:0007669"/>
    <property type="project" value="InterPro"/>
</dbReference>
<reference evidence="7 8" key="1">
    <citation type="submission" date="2016-08" db="EMBL/GenBank/DDBJ databases">
        <title>Whole genome shotgun sequence of Pichia membranifaciens KS47-1.</title>
        <authorList>
            <person name="Konishi M."/>
            <person name="Ishida M."/>
            <person name="Arakawa T."/>
            <person name="Kato Y."/>
            <person name="Horiuchi J."/>
        </authorList>
    </citation>
    <scope>NUCLEOTIDE SEQUENCE [LARGE SCALE GENOMIC DNA]</scope>
    <source>
        <strain evidence="7 8">KS47-1</strain>
    </source>
</reference>
<name>A0A1Q2YC64_9ASCO</name>
<comment type="similarity">
    <text evidence="1">Belongs to the APC10 family.</text>
</comment>
<evidence type="ECO:0000256" key="1">
    <source>
        <dbReference type="ARBA" id="ARBA00006762"/>
    </source>
</evidence>
<keyword evidence="3" id="KW-0498">Mitosis</keyword>
<dbReference type="SMART" id="SM01337">
    <property type="entry name" value="APC10"/>
    <property type="match status" value="1"/>
</dbReference>
<dbReference type="PANTHER" id="PTHR12936">
    <property type="entry name" value="ANAPHASE-PROMOTING COMPLEX 10"/>
    <property type="match status" value="1"/>
</dbReference>
<dbReference type="InterPro" id="IPR008979">
    <property type="entry name" value="Galactose-bd-like_sf"/>
</dbReference>
<dbReference type="PROSITE" id="PS51284">
    <property type="entry name" value="DOC"/>
    <property type="match status" value="1"/>
</dbReference>
<keyword evidence="8" id="KW-1185">Reference proteome</keyword>
<evidence type="ECO:0000256" key="4">
    <source>
        <dbReference type="ARBA" id="ARBA00022786"/>
    </source>
</evidence>
<dbReference type="Proteomes" id="UP000186136">
    <property type="component" value="Unassembled WGS sequence"/>
</dbReference>
<dbReference type="EMBL" id="BDGI01000020">
    <property type="protein sequence ID" value="GAV27091.1"/>
    <property type="molecule type" value="Genomic_DNA"/>
</dbReference>
<organism evidence="7 8">
    <name type="scientific">Pichia membranifaciens</name>
    <dbReference type="NCBI Taxonomy" id="4926"/>
    <lineage>
        <taxon>Eukaryota</taxon>
        <taxon>Fungi</taxon>
        <taxon>Dikarya</taxon>
        <taxon>Ascomycota</taxon>
        <taxon>Saccharomycotina</taxon>
        <taxon>Pichiomycetes</taxon>
        <taxon>Pichiales</taxon>
        <taxon>Pichiaceae</taxon>
        <taxon>Pichia</taxon>
    </lineage>
</organism>
<dbReference type="AlphaFoldDB" id="A0A1Q2YC64"/>
<evidence type="ECO:0000313" key="8">
    <source>
        <dbReference type="Proteomes" id="UP000186136"/>
    </source>
</evidence>
<dbReference type="PANTHER" id="PTHR12936:SF0">
    <property type="entry name" value="ANAPHASE-PROMOTING COMPLEX SUBUNIT 10"/>
    <property type="match status" value="1"/>
</dbReference>
<keyword evidence="2" id="KW-0132">Cell division</keyword>
<sequence length="238" mass="26799">MEVDMDLDQNLDVDLDLDQNLDLRATRTGTRSFDDKMKLASNVEFCKDDSDEMLFVKGLQQLNSSGLVDIGNLAAWEVSSAKQGCDIEQIRDDSALTFWQSDGQQPHYLVIRFTKCVNIERISMFLNYSVDESYTPDKLSVLAGTGEHDLIEVTTKEFLEPVGWQHIEFENVSNSGFLKCYMIKIKFVSNHQNGKDCHVRAVKIMSPAMMNSISSADDTDGDCVGFTSKKLLAECLIR</sequence>
<dbReference type="InterPro" id="IPR016901">
    <property type="entry name" value="APC10/Doc1"/>
</dbReference>
<dbReference type="CDD" id="cd08366">
    <property type="entry name" value="APC10"/>
    <property type="match status" value="1"/>
</dbReference>
<evidence type="ECO:0000313" key="7">
    <source>
        <dbReference type="EMBL" id="GAV27091.1"/>
    </source>
</evidence>